<dbReference type="AlphaFoldDB" id="A0AAV7W739"/>
<organism evidence="1 2">
    <name type="scientific">Pleurodeles waltl</name>
    <name type="common">Iberian ribbed newt</name>
    <dbReference type="NCBI Taxonomy" id="8319"/>
    <lineage>
        <taxon>Eukaryota</taxon>
        <taxon>Metazoa</taxon>
        <taxon>Chordata</taxon>
        <taxon>Craniata</taxon>
        <taxon>Vertebrata</taxon>
        <taxon>Euteleostomi</taxon>
        <taxon>Amphibia</taxon>
        <taxon>Batrachia</taxon>
        <taxon>Caudata</taxon>
        <taxon>Salamandroidea</taxon>
        <taxon>Salamandridae</taxon>
        <taxon>Pleurodelinae</taxon>
        <taxon>Pleurodeles</taxon>
    </lineage>
</organism>
<keyword evidence="2" id="KW-1185">Reference proteome</keyword>
<reference evidence="1" key="1">
    <citation type="journal article" date="2022" name="bioRxiv">
        <title>Sequencing and chromosome-scale assembly of the giantPleurodeles waltlgenome.</title>
        <authorList>
            <person name="Brown T."/>
            <person name="Elewa A."/>
            <person name="Iarovenko S."/>
            <person name="Subramanian E."/>
            <person name="Araus A.J."/>
            <person name="Petzold A."/>
            <person name="Susuki M."/>
            <person name="Suzuki K.-i.T."/>
            <person name="Hayashi T."/>
            <person name="Toyoda A."/>
            <person name="Oliveira C."/>
            <person name="Osipova E."/>
            <person name="Leigh N.D."/>
            <person name="Simon A."/>
            <person name="Yun M.H."/>
        </authorList>
    </citation>
    <scope>NUCLEOTIDE SEQUENCE</scope>
    <source>
        <strain evidence="1">20211129_DDA</strain>
        <tissue evidence="1">Liver</tissue>
    </source>
</reference>
<sequence>MGRVWPYTVNRHLYGCSLGLCRVGVCQHVRLVKTASVGPAVSRGRVFGSRPTWRAEWPMQPGHHQHTVGCRRCHAPTCGVAVADRTPHRSWLMRQGDWGPDSNGLRRSKEAQLDYVEEVTLSQVPADHKEALLSLFEKDDVWEAISSLRLSKSPEPDRFTAHFSAELTLHLHSY</sequence>
<evidence type="ECO:0000313" key="2">
    <source>
        <dbReference type="Proteomes" id="UP001066276"/>
    </source>
</evidence>
<name>A0AAV7W739_PLEWA</name>
<proteinExistence type="predicted"/>
<evidence type="ECO:0000313" key="1">
    <source>
        <dbReference type="EMBL" id="KAJ1209707.1"/>
    </source>
</evidence>
<protein>
    <submittedName>
        <fullName evidence="1">Uncharacterized protein</fullName>
    </submittedName>
</protein>
<accession>A0AAV7W739</accession>
<dbReference type="EMBL" id="JANPWB010000002">
    <property type="protein sequence ID" value="KAJ1209707.1"/>
    <property type="molecule type" value="Genomic_DNA"/>
</dbReference>
<gene>
    <name evidence="1" type="ORF">NDU88_005080</name>
</gene>
<comment type="caution">
    <text evidence="1">The sequence shown here is derived from an EMBL/GenBank/DDBJ whole genome shotgun (WGS) entry which is preliminary data.</text>
</comment>
<dbReference type="Proteomes" id="UP001066276">
    <property type="component" value="Chromosome 1_2"/>
</dbReference>